<evidence type="ECO:0000313" key="11">
    <source>
        <dbReference type="Proteomes" id="UP000009102"/>
    </source>
</evidence>
<dbReference type="InterPro" id="IPR000192">
    <property type="entry name" value="Aminotrans_V_dom"/>
</dbReference>
<evidence type="ECO:0000256" key="7">
    <source>
        <dbReference type="RuleBase" id="RU004504"/>
    </source>
</evidence>
<evidence type="ECO:0000256" key="2">
    <source>
        <dbReference type="ARBA" id="ARBA00002824"/>
    </source>
</evidence>
<evidence type="ECO:0000256" key="3">
    <source>
        <dbReference type="ARBA" id="ARBA00010447"/>
    </source>
</evidence>
<comment type="function">
    <text evidence="2 8">Catalyzes the removal of elemental sulfur and selenium atoms from L-cysteine, L-cystine, L-selenocysteine, and L-selenocystine to produce L-alanine.</text>
</comment>
<dbReference type="RefSeq" id="WP_012824067.1">
    <property type="nucleotide sequence ID" value="NC_013422.1"/>
</dbReference>
<dbReference type="OrthoDB" id="9808002at2"/>
<evidence type="ECO:0000256" key="4">
    <source>
        <dbReference type="ARBA" id="ARBA00022679"/>
    </source>
</evidence>
<dbReference type="Pfam" id="PF00266">
    <property type="entry name" value="Aminotran_5"/>
    <property type="match status" value="1"/>
</dbReference>
<dbReference type="CDD" id="cd06453">
    <property type="entry name" value="SufS_like"/>
    <property type="match status" value="1"/>
</dbReference>
<dbReference type="PROSITE" id="PS00595">
    <property type="entry name" value="AA_TRANSFER_CLASS_5"/>
    <property type="match status" value="1"/>
</dbReference>
<dbReference type="NCBIfam" id="TIGR01979">
    <property type="entry name" value="sufS"/>
    <property type="match status" value="1"/>
</dbReference>
<dbReference type="InterPro" id="IPR015422">
    <property type="entry name" value="PyrdxlP-dep_Trfase_small"/>
</dbReference>
<organism evidence="10 11">
    <name type="scientific">Halothiobacillus neapolitanus (strain ATCC 23641 / DSM 15147 / CIP 104769 / NCIMB 8539 / c2)</name>
    <name type="common">Thiobacillus neapolitanus</name>
    <dbReference type="NCBI Taxonomy" id="555778"/>
    <lineage>
        <taxon>Bacteria</taxon>
        <taxon>Pseudomonadati</taxon>
        <taxon>Pseudomonadota</taxon>
        <taxon>Gammaproteobacteria</taxon>
        <taxon>Chromatiales</taxon>
        <taxon>Halothiobacillaceae</taxon>
        <taxon>Halothiobacillus</taxon>
    </lineage>
</organism>
<evidence type="ECO:0000259" key="9">
    <source>
        <dbReference type="Pfam" id="PF00266"/>
    </source>
</evidence>
<evidence type="ECO:0000256" key="5">
    <source>
        <dbReference type="ARBA" id="ARBA00022898"/>
    </source>
</evidence>
<dbReference type="Proteomes" id="UP000009102">
    <property type="component" value="Chromosome"/>
</dbReference>
<dbReference type="AlphaFoldDB" id="D0L008"/>
<dbReference type="InterPro" id="IPR016454">
    <property type="entry name" value="Cysteine_dSase"/>
</dbReference>
<dbReference type="KEGG" id="hna:Hneap_1195"/>
<sequence>MSSLKLDVAAIRNQFPALDQTIQGKPLVYLDNAATTQKPECVIEAVSAFYRHDNANIHRGVHTLSARATDQYEAAREQVRQSLNASATEEIVFVRGTTEAINLVASSFGQTLKAGDEIIISALEHHANIVPWQLLKQRISITLKIIPVTPEGELDLGALPALITERSRLIAVNHVSNALGTINPVAQIAAIAKAHGVPILIDGAQGLPHGPVDVRAIDCDFYTLSGHKTFAPSGVGVLYARRPWLDELPPYQGGGDMIETVSFEAVRYAPPPAKFEAGTPNIEGAIGLNAALQWHAALDWPAIKAHEAALLAHATTALEAIAGLRIVGTAKNKVPVLSFIIEGAHPHDIGMLLDAQGIAVRTGQHCAMPVLQFLGAPQGTVRASFAFYNTLDEVDALVRAVHRAQHMLS</sequence>
<evidence type="ECO:0000256" key="8">
    <source>
        <dbReference type="RuleBase" id="RU004506"/>
    </source>
</evidence>
<keyword evidence="5 8" id="KW-0663">Pyridoxal phosphate</keyword>
<dbReference type="InterPro" id="IPR015421">
    <property type="entry name" value="PyrdxlP-dep_Trfase_major"/>
</dbReference>
<dbReference type="GO" id="GO:0006534">
    <property type="term" value="P:cysteine metabolic process"/>
    <property type="evidence" value="ECO:0007669"/>
    <property type="project" value="UniProtKB-UniRule"/>
</dbReference>
<dbReference type="EC" id="2.8.1.7" evidence="8"/>
<protein>
    <recommendedName>
        <fullName evidence="8">Cysteine desulfurase</fullName>
        <ecNumber evidence="8">2.8.1.7</ecNumber>
    </recommendedName>
</protein>
<dbReference type="PANTHER" id="PTHR43586:SF8">
    <property type="entry name" value="CYSTEINE DESULFURASE 1, CHLOROPLASTIC"/>
    <property type="match status" value="1"/>
</dbReference>
<comment type="similarity">
    <text evidence="3 8">Belongs to the class-V pyridoxal-phosphate-dependent aminotransferase family. Csd subfamily.</text>
</comment>
<dbReference type="eggNOG" id="COG0520">
    <property type="taxonomic scope" value="Bacteria"/>
</dbReference>
<dbReference type="GO" id="GO:0031071">
    <property type="term" value="F:cysteine desulfurase activity"/>
    <property type="evidence" value="ECO:0007669"/>
    <property type="project" value="UniProtKB-UniRule"/>
</dbReference>
<dbReference type="EMBL" id="CP001801">
    <property type="protein sequence ID" value="ACX96031.1"/>
    <property type="molecule type" value="Genomic_DNA"/>
</dbReference>
<evidence type="ECO:0000313" key="10">
    <source>
        <dbReference type="EMBL" id="ACX96031.1"/>
    </source>
</evidence>
<comment type="cofactor">
    <cofactor evidence="1 7">
        <name>pyridoxal 5'-phosphate</name>
        <dbReference type="ChEBI" id="CHEBI:597326"/>
    </cofactor>
</comment>
<keyword evidence="4 8" id="KW-0808">Transferase</keyword>
<proteinExistence type="inferred from homology"/>
<dbReference type="Gene3D" id="3.40.640.10">
    <property type="entry name" value="Type I PLP-dependent aspartate aminotransferase-like (Major domain)"/>
    <property type="match status" value="1"/>
</dbReference>
<accession>D0L008</accession>
<gene>
    <name evidence="10" type="ordered locus">Hneap_1195</name>
</gene>
<dbReference type="Gene3D" id="3.90.1150.10">
    <property type="entry name" value="Aspartate Aminotransferase, domain 1"/>
    <property type="match status" value="1"/>
</dbReference>
<evidence type="ECO:0000256" key="6">
    <source>
        <dbReference type="ARBA" id="ARBA00050776"/>
    </source>
</evidence>
<dbReference type="InterPro" id="IPR020578">
    <property type="entry name" value="Aminotrans_V_PyrdxlP_BS"/>
</dbReference>
<keyword evidence="11" id="KW-1185">Reference proteome</keyword>
<dbReference type="SUPFAM" id="SSF53383">
    <property type="entry name" value="PLP-dependent transferases"/>
    <property type="match status" value="1"/>
</dbReference>
<comment type="catalytic activity">
    <reaction evidence="6 8">
        <text>(sulfur carrier)-H + L-cysteine = (sulfur carrier)-SH + L-alanine</text>
        <dbReference type="Rhea" id="RHEA:43892"/>
        <dbReference type="Rhea" id="RHEA-COMP:14737"/>
        <dbReference type="Rhea" id="RHEA-COMP:14739"/>
        <dbReference type="ChEBI" id="CHEBI:29917"/>
        <dbReference type="ChEBI" id="CHEBI:35235"/>
        <dbReference type="ChEBI" id="CHEBI:57972"/>
        <dbReference type="ChEBI" id="CHEBI:64428"/>
        <dbReference type="EC" id="2.8.1.7"/>
    </reaction>
</comment>
<evidence type="ECO:0000256" key="1">
    <source>
        <dbReference type="ARBA" id="ARBA00001933"/>
    </source>
</evidence>
<feature type="domain" description="Aminotransferase class V" evidence="9">
    <location>
        <begin position="28"/>
        <end position="397"/>
    </location>
</feature>
<dbReference type="GO" id="GO:0030170">
    <property type="term" value="F:pyridoxal phosphate binding"/>
    <property type="evidence" value="ECO:0007669"/>
    <property type="project" value="UniProtKB-UniRule"/>
</dbReference>
<dbReference type="PIRSF" id="PIRSF005572">
    <property type="entry name" value="NifS"/>
    <property type="match status" value="1"/>
</dbReference>
<reference evidence="10 11" key="1">
    <citation type="submission" date="2009-10" db="EMBL/GenBank/DDBJ databases">
        <title>Complete sequence of Halothiobacillus neapolitanus c2.</title>
        <authorList>
            <consortium name="US DOE Joint Genome Institute"/>
            <person name="Lucas S."/>
            <person name="Copeland A."/>
            <person name="Lapidus A."/>
            <person name="Glavina del Rio T."/>
            <person name="Tice H."/>
            <person name="Bruce D."/>
            <person name="Goodwin L."/>
            <person name="Pitluck S."/>
            <person name="Davenport K."/>
            <person name="Brettin T."/>
            <person name="Detter J.C."/>
            <person name="Han C."/>
            <person name="Tapia R."/>
            <person name="Larimer F."/>
            <person name="Land M."/>
            <person name="Hauser L."/>
            <person name="Kyrpides N."/>
            <person name="Mikhailova N."/>
            <person name="Kerfeld C."/>
            <person name="Cannon G."/>
            <person name="Heinhort S."/>
        </authorList>
    </citation>
    <scope>NUCLEOTIDE SEQUENCE [LARGE SCALE GENOMIC DNA]</scope>
    <source>
        <strain evidence="11">ATCC 23641 / c2</strain>
    </source>
</reference>
<dbReference type="PANTHER" id="PTHR43586">
    <property type="entry name" value="CYSTEINE DESULFURASE"/>
    <property type="match status" value="1"/>
</dbReference>
<dbReference type="HOGENOM" id="CLU_003433_2_5_6"/>
<dbReference type="InterPro" id="IPR015424">
    <property type="entry name" value="PyrdxlP-dep_Trfase"/>
</dbReference>
<dbReference type="InterPro" id="IPR010970">
    <property type="entry name" value="Cys_dSase_SufS"/>
</dbReference>
<dbReference type="STRING" id="555778.Hneap_1195"/>
<name>D0L008_HALNC</name>